<protein>
    <submittedName>
        <fullName evidence="2">Uncharacterized protein</fullName>
    </submittedName>
</protein>
<evidence type="ECO:0000313" key="2">
    <source>
        <dbReference type="EMBL" id="KAL0576259.1"/>
    </source>
</evidence>
<feature type="compositionally biased region" description="Low complexity" evidence="1">
    <location>
        <begin position="234"/>
        <end position="267"/>
    </location>
</feature>
<name>A0ABR3FLQ9_9AGAR</name>
<organism evidence="2 3">
    <name type="scientific">Marasmius crinis-equi</name>
    <dbReference type="NCBI Taxonomy" id="585013"/>
    <lineage>
        <taxon>Eukaryota</taxon>
        <taxon>Fungi</taxon>
        <taxon>Dikarya</taxon>
        <taxon>Basidiomycota</taxon>
        <taxon>Agaricomycotina</taxon>
        <taxon>Agaricomycetes</taxon>
        <taxon>Agaricomycetidae</taxon>
        <taxon>Agaricales</taxon>
        <taxon>Marasmiineae</taxon>
        <taxon>Marasmiaceae</taxon>
        <taxon>Marasmius</taxon>
    </lineage>
</organism>
<feature type="compositionally biased region" description="Polar residues" evidence="1">
    <location>
        <begin position="179"/>
        <end position="197"/>
    </location>
</feature>
<comment type="caution">
    <text evidence="2">The sequence shown here is derived from an EMBL/GenBank/DDBJ whole genome shotgun (WGS) entry which is preliminary data.</text>
</comment>
<keyword evidence="3" id="KW-1185">Reference proteome</keyword>
<feature type="compositionally biased region" description="Basic and acidic residues" evidence="1">
    <location>
        <begin position="342"/>
        <end position="354"/>
    </location>
</feature>
<feature type="compositionally biased region" description="Polar residues" evidence="1">
    <location>
        <begin position="1"/>
        <end position="14"/>
    </location>
</feature>
<feature type="compositionally biased region" description="Low complexity" evidence="1">
    <location>
        <begin position="366"/>
        <end position="388"/>
    </location>
</feature>
<evidence type="ECO:0000313" key="3">
    <source>
        <dbReference type="Proteomes" id="UP001465976"/>
    </source>
</evidence>
<dbReference type="EMBL" id="JBAHYK010000235">
    <property type="protein sequence ID" value="KAL0576259.1"/>
    <property type="molecule type" value="Genomic_DNA"/>
</dbReference>
<feature type="compositionally biased region" description="Polar residues" evidence="1">
    <location>
        <begin position="122"/>
        <end position="131"/>
    </location>
</feature>
<gene>
    <name evidence="2" type="ORF">V5O48_005723</name>
</gene>
<sequence>SSTKLLAPSSTSQAARRAVSTLRPTSKPVAPKPIPSSSRTPTKSRTVPNPPEVAARRVVPSSRKSLLNGVKDGTKACPVLYGAEPIIDVRSATVSRGAIPRSPVCPGSSTFGVRRAEETHTRQTVTRTISDVPTRKRASPARLRTSSGTAGSMPPIAAAKQPVSSASGTFRPSRVPITPTKSTTPNTGAPSSGSTTSIERERRKETNTEGSGTSAATPTRKPSSLPGPRTSREIASAIPASTSTSSTPWPPSIQSTPKAAASLAASSRPPFRTPLRIPLGKTATLSLAATVKNTMPGPTAPCTNEAAKASQRASPAPPPLRTSPRTEDNSTAIPARPAQHSSLKEGNDAEERTRIMSKASSNDAQNRTSNSSRPTTTRTSPSTRAGWR</sequence>
<feature type="non-terminal residue" evidence="2">
    <location>
        <position position="1"/>
    </location>
</feature>
<feature type="region of interest" description="Disordered" evidence="1">
    <location>
        <begin position="116"/>
        <end position="388"/>
    </location>
</feature>
<feature type="region of interest" description="Disordered" evidence="1">
    <location>
        <begin position="1"/>
        <end position="67"/>
    </location>
</feature>
<accession>A0ABR3FLQ9</accession>
<feature type="compositionally biased region" description="Low complexity" evidence="1">
    <location>
        <begin position="35"/>
        <end position="46"/>
    </location>
</feature>
<feature type="compositionally biased region" description="Basic and acidic residues" evidence="1">
    <location>
        <begin position="198"/>
        <end position="207"/>
    </location>
</feature>
<dbReference type="Proteomes" id="UP001465976">
    <property type="component" value="Unassembled WGS sequence"/>
</dbReference>
<reference evidence="2 3" key="1">
    <citation type="submission" date="2024-02" db="EMBL/GenBank/DDBJ databases">
        <title>A draft genome for the cacao thread blight pathogen Marasmius crinis-equi.</title>
        <authorList>
            <person name="Cohen S.P."/>
            <person name="Baruah I.K."/>
            <person name="Amoako-Attah I."/>
            <person name="Bukari Y."/>
            <person name="Meinhardt L.W."/>
            <person name="Bailey B.A."/>
        </authorList>
    </citation>
    <scope>NUCLEOTIDE SEQUENCE [LARGE SCALE GENOMIC DNA]</scope>
    <source>
        <strain evidence="2 3">GH-76</strain>
    </source>
</reference>
<feature type="compositionally biased region" description="Polar residues" evidence="1">
    <location>
        <begin position="208"/>
        <end position="222"/>
    </location>
</feature>
<proteinExistence type="predicted"/>
<feature type="compositionally biased region" description="Polar residues" evidence="1">
    <location>
        <begin position="283"/>
        <end position="293"/>
    </location>
</feature>
<evidence type="ECO:0000256" key="1">
    <source>
        <dbReference type="SAM" id="MobiDB-lite"/>
    </source>
</evidence>